<dbReference type="CDD" id="cd00397">
    <property type="entry name" value="DNA_BRE_C"/>
    <property type="match status" value="1"/>
</dbReference>
<dbReference type="Pfam" id="PF00589">
    <property type="entry name" value="Phage_integrase"/>
    <property type="match status" value="1"/>
</dbReference>
<dbReference type="PROSITE" id="PS51898">
    <property type="entry name" value="TYR_RECOMBINASE"/>
    <property type="match status" value="1"/>
</dbReference>
<sequence length="577" mass="66866">MSNSFLNPKTLFDVYQIYCKFLKIKYNGSQYDVTAAIRTALIRYTLAKWGFPLPRRKKLTSEEIKAGLEFMKRVPISELKNALSYQQEVFDSLGNVASSRNYRFHLNKMLVWCHTQSWWKNAAKTDADKYCPPIRLQRGRVSDKVRVTNKNMTPRCNNFIYGLKSHEISADLQQELNNFLNFQTTLVGSRKRQDAPLRTRSAMAHVNNSKRFLGWVHLYKRVPLEELSLKLLVSASGLTRDGHRDEDAIDEVIDLIDEHLQWLRDVREASPNTELKCVESLVAVAKFLYHKESKYQSREQVASKRVGYRDIPIIEELRRLECEIMARVNTAPPRSDESKKWVDWPTFKACIERLISECAPRDKKGKKRSIRTLAQSHQIALICMLLSAFPDRSRTIRELEVGRTLVNRDGKWFVEHTAEDFKTGNSFCKNGQKRVVELPESLYLLLEEWLSKWRSVFNPNHPYVFTQLNGKPLTDGSLYQYFRKRIYRLTGQAFTPHMVRDSIVTYLKLSGTSDRVLAALAELMAHSQKMQHQIYDRRTPEQKVAPALSALQSLPTGNLPPPPPLKTIELTTEIQEQ</sequence>
<dbReference type="SUPFAM" id="SSF56349">
    <property type="entry name" value="DNA breaking-rejoining enzymes"/>
    <property type="match status" value="1"/>
</dbReference>
<evidence type="ECO:0000313" key="3">
    <source>
        <dbReference type="EMBL" id="MBD2739224.1"/>
    </source>
</evidence>
<keyword evidence="1" id="KW-0233">DNA recombination</keyword>
<comment type="caution">
    <text evidence="3">The sequence shown here is derived from an EMBL/GenBank/DDBJ whole genome shotgun (WGS) entry which is preliminary data.</text>
</comment>
<reference evidence="3 4" key="1">
    <citation type="journal article" date="2020" name="ISME J.">
        <title>Comparative genomics reveals insights into cyanobacterial evolution and habitat adaptation.</title>
        <authorList>
            <person name="Chen M.Y."/>
            <person name="Teng W.K."/>
            <person name="Zhao L."/>
            <person name="Hu C.X."/>
            <person name="Zhou Y.K."/>
            <person name="Han B.P."/>
            <person name="Song L.R."/>
            <person name="Shu W.S."/>
        </authorList>
    </citation>
    <scope>NUCLEOTIDE SEQUENCE [LARGE SCALE GENOMIC DNA]</scope>
    <source>
        <strain evidence="3 4">FACHB-159</strain>
    </source>
</reference>
<gene>
    <name evidence="3" type="ORF">H6H03_36105</name>
</gene>
<evidence type="ECO:0000259" key="2">
    <source>
        <dbReference type="PROSITE" id="PS51898"/>
    </source>
</evidence>
<feature type="domain" description="Tyr recombinase" evidence="2">
    <location>
        <begin position="340"/>
        <end position="548"/>
    </location>
</feature>
<dbReference type="RefSeq" id="WP_190959727.1">
    <property type="nucleotide sequence ID" value="NZ_JACJTU010000074.1"/>
</dbReference>
<evidence type="ECO:0000313" key="4">
    <source>
        <dbReference type="Proteomes" id="UP000637383"/>
    </source>
</evidence>
<name>A0ABR8KKL1_9NOSO</name>
<dbReference type="Gene3D" id="1.10.443.10">
    <property type="entry name" value="Intergrase catalytic core"/>
    <property type="match status" value="1"/>
</dbReference>
<protein>
    <submittedName>
        <fullName evidence="3">Site-specific integrase</fullName>
    </submittedName>
</protein>
<dbReference type="EMBL" id="JACJTU010000074">
    <property type="protein sequence ID" value="MBD2739224.1"/>
    <property type="molecule type" value="Genomic_DNA"/>
</dbReference>
<dbReference type="Proteomes" id="UP000637383">
    <property type="component" value="Unassembled WGS sequence"/>
</dbReference>
<evidence type="ECO:0000256" key="1">
    <source>
        <dbReference type="ARBA" id="ARBA00023172"/>
    </source>
</evidence>
<organism evidence="3 4">
    <name type="scientific">Nostoc paludosum FACHB-159</name>
    <dbReference type="NCBI Taxonomy" id="2692908"/>
    <lineage>
        <taxon>Bacteria</taxon>
        <taxon>Bacillati</taxon>
        <taxon>Cyanobacteriota</taxon>
        <taxon>Cyanophyceae</taxon>
        <taxon>Nostocales</taxon>
        <taxon>Nostocaceae</taxon>
        <taxon>Nostoc</taxon>
    </lineage>
</organism>
<dbReference type="InterPro" id="IPR002104">
    <property type="entry name" value="Integrase_catalytic"/>
</dbReference>
<accession>A0ABR8KKL1</accession>
<proteinExistence type="predicted"/>
<keyword evidence="4" id="KW-1185">Reference proteome</keyword>
<dbReference type="InterPro" id="IPR013762">
    <property type="entry name" value="Integrase-like_cat_sf"/>
</dbReference>
<dbReference type="InterPro" id="IPR011010">
    <property type="entry name" value="DNA_brk_join_enz"/>
</dbReference>